<evidence type="ECO:0000313" key="3">
    <source>
        <dbReference type="Proteomes" id="UP000266841"/>
    </source>
</evidence>
<protein>
    <submittedName>
        <fullName evidence="2">Uncharacterized protein</fullName>
    </submittedName>
</protein>
<gene>
    <name evidence="2" type="ORF">THAOC_04125</name>
</gene>
<feature type="region of interest" description="Disordered" evidence="1">
    <location>
        <begin position="203"/>
        <end position="296"/>
    </location>
</feature>
<feature type="compositionally biased region" description="Acidic residues" evidence="1">
    <location>
        <begin position="281"/>
        <end position="291"/>
    </location>
</feature>
<feature type="region of interest" description="Disordered" evidence="1">
    <location>
        <begin position="433"/>
        <end position="452"/>
    </location>
</feature>
<dbReference type="AlphaFoldDB" id="K0T9P5"/>
<evidence type="ECO:0000256" key="1">
    <source>
        <dbReference type="SAM" id="MobiDB-lite"/>
    </source>
</evidence>
<organism evidence="2 3">
    <name type="scientific">Thalassiosira oceanica</name>
    <name type="common">Marine diatom</name>
    <dbReference type="NCBI Taxonomy" id="159749"/>
    <lineage>
        <taxon>Eukaryota</taxon>
        <taxon>Sar</taxon>
        <taxon>Stramenopiles</taxon>
        <taxon>Ochrophyta</taxon>
        <taxon>Bacillariophyta</taxon>
        <taxon>Coscinodiscophyceae</taxon>
        <taxon>Thalassiosirophycidae</taxon>
        <taxon>Thalassiosirales</taxon>
        <taxon>Thalassiosiraceae</taxon>
        <taxon>Thalassiosira</taxon>
    </lineage>
</organism>
<proteinExistence type="predicted"/>
<name>K0T9P5_THAOC</name>
<feature type="compositionally biased region" description="Basic and acidic residues" evidence="1">
    <location>
        <begin position="235"/>
        <end position="248"/>
    </location>
</feature>
<evidence type="ECO:0000313" key="2">
    <source>
        <dbReference type="EMBL" id="EJK74210.1"/>
    </source>
</evidence>
<accession>K0T9P5</accession>
<sequence length="901" mass="97251">MESTSTRQHGQTAVELARRVRDDKMYEQTIPRHSVLGGGGGDDVEGGGVGGGAEVGGRGWLEVVGLSLKAWKGDTPPYPLTQHNNPTPSSFLPLPLFNTMSAPAFFAASSSSSSSLAGGGLSAVLGGAGVDENVVAVTEAKRRYDQAILRHEAADRLYNGANQLMQTASSNFGSSHREMKAAEASLAEIERRCHDAVATLGCRNGEEESNGDEEEGGDQGHHEDKRRRITTSPRVKAEETASESRCEVEPLSEENDIAARDEEDSADATANEERQQPPTADADDNEEEEEEARSAIAVSNCGVANANGTYLPAPRVVNGCHVYSKAGAWERTGRPVHYVIYGTSSGDGRDDAEWRLGAWPGELGDFNGRCSQTYSLYKTKKAWGNEWRAVYSGRKPVPTIAVVSSSARAVAEEGVVGVDDRFDAGLAVVEEKKGGEMKKKRGTPKSGRVGDGNVKKALDAVKKIKDSSDTDAKTQSTSGNNVVGFAQGSVSSFDVPEEAALGAPLFSAPVAVSNAVGFAQGSVSSFDVPEEAALGAPLFSAPVAVSNAVVGFAQGSVSSFDVPARVAAPVAVARLKSEESSPMSLGDGQDATEHEPHISIEQLLRSALNDWGTRISEAALSEYFDEAYYYQSLKYLSTYEGVAERMLEHEDFPKSYNTFEVKYHVADLYSRLKKKGINLFSLLGQGKVISQEDIDSIISVSSIRHLNSLMKHFHRKSVVVGYNTTELVSEAFTAAVNGTECDWLTTYHGKMGSEAHAEFCARRASNSLLIRSQQQNWGDDQNPLMSFFGRLTHYLRETVAGNGSKKLRAMIGFYSQPDWKNPKFAEVGIEGGEGFYIEGGAIGMTMEKFSMYPPESVSKREKGMRDECWFVRVLEDKTVCGFIPHPDNPKRPQRACSGSDP</sequence>
<feature type="compositionally biased region" description="Acidic residues" evidence="1">
    <location>
        <begin position="207"/>
        <end position="217"/>
    </location>
</feature>
<dbReference type="EMBL" id="AGNL01003863">
    <property type="protein sequence ID" value="EJK74210.1"/>
    <property type="molecule type" value="Genomic_DNA"/>
</dbReference>
<dbReference type="Proteomes" id="UP000266841">
    <property type="component" value="Unassembled WGS sequence"/>
</dbReference>
<feature type="non-terminal residue" evidence="2">
    <location>
        <position position="901"/>
    </location>
</feature>
<feature type="compositionally biased region" description="Acidic residues" evidence="1">
    <location>
        <begin position="250"/>
        <end position="266"/>
    </location>
</feature>
<reference evidence="2 3" key="1">
    <citation type="journal article" date="2012" name="Genome Biol.">
        <title>Genome and low-iron response of an oceanic diatom adapted to chronic iron limitation.</title>
        <authorList>
            <person name="Lommer M."/>
            <person name="Specht M."/>
            <person name="Roy A.S."/>
            <person name="Kraemer L."/>
            <person name="Andreson R."/>
            <person name="Gutowska M.A."/>
            <person name="Wolf J."/>
            <person name="Bergner S.V."/>
            <person name="Schilhabel M.B."/>
            <person name="Klostermeier U.C."/>
            <person name="Beiko R.G."/>
            <person name="Rosenstiel P."/>
            <person name="Hippler M."/>
            <person name="Laroche J."/>
        </authorList>
    </citation>
    <scope>NUCLEOTIDE SEQUENCE [LARGE SCALE GENOMIC DNA]</scope>
    <source>
        <strain evidence="2 3">CCMP1005</strain>
    </source>
</reference>
<comment type="caution">
    <text evidence="2">The sequence shown here is derived from an EMBL/GenBank/DDBJ whole genome shotgun (WGS) entry which is preliminary data.</text>
</comment>
<keyword evidence="3" id="KW-1185">Reference proteome</keyword>